<comment type="caution">
    <text evidence="18">The sequence shown here is derived from an EMBL/GenBank/DDBJ whole genome shotgun (WGS) entry which is preliminary data.</text>
</comment>
<reference evidence="18 19" key="2">
    <citation type="submission" date="2020-05" db="EMBL/GenBank/DDBJ databases">
        <title>Draft genome sequence of Desulfovibrio sp. strainFSS-1.</title>
        <authorList>
            <person name="Shimoshige H."/>
            <person name="Kobayashi H."/>
            <person name="Maekawa T."/>
        </authorList>
    </citation>
    <scope>NUCLEOTIDE SEQUENCE [LARGE SCALE GENOMIC DNA]</scope>
    <source>
        <strain evidence="18 19">SIID29052-01</strain>
    </source>
</reference>
<dbReference type="InterPro" id="IPR013221">
    <property type="entry name" value="Mur_ligase_cen"/>
</dbReference>
<dbReference type="InterPro" id="IPR036565">
    <property type="entry name" value="Mur-like_cat_sf"/>
</dbReference>
<dbReference type="Pfam" id="PF02875">
    <property type="entry name" value="Mur_ligase_C"/>
    <property type="match status" value="1"/>
</dbReference>
<evidence type="ECO:0000256" key="8">
    <source>
        <dbReference type="ARBA" id="ARBA00022840"/>
    </source>
</evidence>
<protein>
    <recommendedName>
        <fullName evidence="3 14">UDP-N-acetylmuramate--L-alanine ligase</fullName>
        <ecNumber evidence="3 14">6.3.2.8</ecNumber>
    </recommendedName>
    <alternativeName>
        <fullName evidence="14">UDP-N-acetylmuramoyl-L-alanine synthetase</fullName>
    </alternativeName>
</protein>
<feature type="domain" description="Mur ligase central" evidence="17">
    <location>
        <begin position="128"/>
        <end position="308"/>
    </location>
</feature>
<dbReference type="SUPFAM" id="SSF51984">
    <property type="entry name" value="MurCD N-terminal domain"/>
    <property type="match status" value="1"/>
</dbReference>
<keyword evidence="6 14" id="KW-0132">Cell division</keyword>
<gene>
    <name evidence="14 18" type="primary">murC</name>
    <name evidence="18" type="ORF">NNJEOMEG_01384</name>
</gene>
<dbReference type="Gene3D" id="3.90.190.20">
    <property type="entry name" value="Mur ligase, C-terminal domain"/>
    <property type="match status" value="1"/>
</dbReference>
<evidence type="ECO:0000256" key="12">
    <source>
        <dbReference type="ARBA" id="ARBA00023316"/>
    </source>
</evidence>
<keyword evidence="7 14" id="KW-0547">Nucleotide-binding</keyword>
<evidence type="ECO:0000256" key="2">
    <source>
        <dbReference type="ARBA" id="ARBA00004752"/>
    </source>
</evidence>
<evidence type="ECO:0000256" key="4">
    <source>
        <dbReference type="ARBA" id="ARBA00022490"/>
    </source>
</evidence>
<evidence type="ECO:0000256" key="6">
    <source>
        <dbReference type="ARBA" id="ARBA00022618"/>
    </source>
</evidence>
<comment type="similarity">
    <text evidence="14">Belongs to the MurCDEF family.</text>
</comment>
<dbReference type="Gene3D" id="3.40.1190.10">
    <property type="entry name" value="Mur-like, catalytic domain"/>
    <property type="match status" value="1"/>
</dbReference>
<dbReference type="GO" id="GO:0005524">
    <property type="term" value="F:ATP binding"/>
    <property type="evidence" value="ECO:0007669"/>
    <property type="project" value="UniProtKB-UniRule"/>
</dbReference>
<dbReference type="SUPFAM" id="SSF53623">
    <property type="entry name" value="MurD-like peptide ligases, catalytic domain"/>
    <property type="match status" value="1"/>
</dbReference>
<dbReference type="UniPathway" id="UPA00219"/>
<evidence type="ECO:0000256" key="5">
    <source>
        <dbReference type="ARBA" id="ARBA00022598"/>
    </source>
</evidence>
<dbReference type="HAMAP" id="MF_00046">
    <property type="entry name" value="MurC"/>
    <property type="match status" value="1"/>
</dbReference>
<keyword evidence="4 14" id="KW-0963">Cytoplasm</keyword>
<evidence type="ECO:0000256" key="9">
    <source>
        <dbReference type="ARBA" id="ARBA00022960"/>
    </source>
</evidence>
<feature type="binding site" evidence="14">
    <location>
        <begin position="130"/>
        <end position="136"/>
    </location>
    <ligand>
        <name>ATP</name>
        <dbReference type="ChEBI" id="CHEBI:30616"/>
    </ligand>
</feature>
<comment type="function">
    <text evidence="14">Cell wall formation.</text>
</comment>
<dbReference type="InterPro" id="IPR000713">
    <property type="entry name" value="Mur_ligase_N"/>
</dbReference>
<comment type="subcellular location">
    <subcellularLocation>
        <location evidence="1 14">Cytoplasm</location>
    </subcellularLocation>
</comment>
<keyword evidence="8 14" id="KW-0067">ATP-binding</keyword>
<comment type="pathway">
    <text evidence="2 14">Cell wall biogenesis; peptidoglycan biosynthesis.</text>
</comment>
<evidence type="ECO:0000313" key="19">
    <source>
        <dbReference type="Proteomes" id="UP000494245"/>
    </source>
</evidence>
<dbReference type="GO" id="GO:0009252">
    <property type="term" value="P:peptidoglycan biosynthetic process"/>
    <property type="evidence" value="ECO:0007669"/>
    <property type="project" value="UniProtKB-UniRule"/>
</dbReference>
<evidence type="ECO:0000256" key="7">
    <source>
        <dbReference type="ARBA" id="ARBA00022741"/>
    </source>
</evidence>
<organism evidence="18 19">
    <name type="scientific">Fundidesulfovibrio magnetotacticus</name>
    <dbReference type="NCBI Taxonomy" id="2730080"/>
    <lineage>
        <taxon>Bacteria</taxon>
        <taxon>Pseudomonadati</taxon>
        <taxon>Thermodesulfobacteriota</taxon>
        <taxon>Desulfovibrionia</taxon>
        <taxon>Desulfovibrionales</taxon>
        <taxon>Desulfovibrionaceae</taxon>
        <taxon>Fundidesulfovibrio</taxon>
    </lineage>
</organism>
<dbReference type="InterPro" id="IPR036615">
    <property type="entry name" value="Mur_ligase_C_dom_sf"/>
</dbReference>
<keyword evidence="5 14" id="KW-0436">Ligase</keyword>
<dbReference type="AlphaFoldDB" id="A0A6V8LRE9"/>
<keyword evidence="9 14" id="KW-0133">Cell shape</keyword>
<dbReference type="PANTHER" id="PTHR43445:SF3">
    <property type="entry name" value="UDP-N-ACETYLMURAMATE--L-ALANINE LIGASE"/>
    <property type="match status" value="1"/>
</dbReference>
<evidence type="ECO:0000313" key="18">
    <source>
        <dbReference type="EMBL" id="GFK93550.1"/>
    </source>
</evidence>
<evidence type="ECO:0000256" key="13">
    <source>
        <dbReference type="ARBA" id="ARBA00047833"/>
    </source>
</evidence>
<keyword evidence="10 14" id="KW-0573">Peptidoglycan synthesis</keyword>
<dbReference type="GO" id="GO:0051301">
    <property type="term" value="P:cell division"/>
    <property type="evidence" value="ECO:0007669"/>
    <property type="project" value="UniProtKB-KW"/>
</dbReference>
<evidence type="ECO:0000259" key="16">
    <source>
        <dbReference type="Pfam" id="PF02875"/>
    </source>
</evidence>
<keyword evidence="12 14" id="KW-0961">Cell wall biogenesis/degradation</keyword>
<evidence type="ECO:0000259" key="15">
    <source>
        <dbReference type="Pfam" id="PF01225"/>
    </source>
</evidence>
<dbReference type="Pfam" id="PF08245">
    <property type="entry name" value="Mur_ligase_M"/>
    <property type="match status" value="1"/>
</dbReference>
<evidence type="ECO:0000256" key="3">
    <source>
        <dbReference type="ARBA" id="ARBA00012211"/>
    </source>
</evidence>
<dbReference type="GO" id="GO:0005737">
    <property type="term" value="C:cytoplasm"/>
    <property type="evidence" value="ECO:0007669"/>
    <property type="project" value="UniProtKB-SubCell"/>
</dbReference>
<dbReference type="InterPro" id="IPR004101">
    <property type="entry name" value="Mur_ligase_C"/>
</dbReference>
<reference evidence="18 19" key="1">
    <citation type="submission" date="2020-04" db="EMBL/GenBank/DDBJ databases">
        <authorList>
            <consortium name="Desulfovibrio sp. FSS-1 genome sequencing consortium"/>
            <person name="Shimoshige H."/>
            <person name="Kobayashi H."/>
            <person name="Maekawa T."/>
        </authorList>
    </citation>
    <scope>NUCLEOTIDE SEQUENCE [LARGE SCALE GENOMIC DNA]</scope>
    <source>
        <strain evidence="18 19">SIID29052-01</strain>
    </source>
</reference>
<dbReference type="SUPFAM" id="SSF53244">
    <property type="entry name" value="MurD-like peptide ligases, peptide-binding domain"/>
    <property type="match status" value="1"/>
</dbReference>
<evidence type="ECO:0000256" key="14">
    <source>
        <dbReference type="HAMAP-Rule" id="MF_00046"/>
    </source>
</evidence>
<sequence length="477" mass="51624">MTEHTMGDQEQSLYPARGMRTQVKRIHMVGIGGSGMSGIAEVLLNLGYQVTGSDMSLSDTVKRLKRLGADISIGHGRENLGHADVLVKSTAIQESNPEVEEARLRGMPVIPRAEMLAELMRLRSGVAVAGTHGKTTTTSLLATIFSEAGLDPTVIIGGRLNAMGANARLGEGEYLIAEADESDGSFLCLSPVMTIVTNVDADHLDFYKGGQAEIDESFIRFCNKIPFYGVNVVCLDDPGVRRILPRINRPVLSYGVGEPKARLKARIMDQGPRPRFEVTFDGAHWADVTLNHPGRHNVQNALAAIGVAIEAGLPKEAVLRALAAFAGVGRRFEKKGEKDGVLVIDDYGHHPAEIKATLSTARACYPDRRLVVLFQPHRFTRTQALFGDFCKTFEDAEELVLTEIYPASEKPIPGVSGQSLAQGIRQVSKTKVTYVPDFETALTTLRVLLRPGDLLVTMGAGSVWKVGVDYLEGGHGA</sequence>
<keyword evidence="19" id="KW-1185">Reference proteome</keyword>
<feature type="domain" description="Mur ligase N-terminal catalytic" evidence="15">
    <location>
        <begin position="25"/>
        <end position="122"/>
    </location>
</feature>
<dbReference type="GO" id="GO:0071555">
    <property type="term" value="P:cell wall organization"/>
    <property type="evidence" value="ECO:0007669"/>
    <property type="project" value="UniProtKB-KW"/>
</dbReference>
<dbReference type="NCBIfam" id="TIGR01082">
    <property type="entry name" value="murC"/>
    <property type="match status" value="1"/>
</dbReference>
<evidence type="ECO:0000259" key="17">
    <source>
        <dbReference type="Pfam" id="PF08245"/>
    </source>
</evidence>
<keyword evidence="11 14" id="KW-0131">Cell cycle</keyword>
<dbReference type="GO" id="GO:0008763">
    <property type="term" value="F:UDP-N-acetylmuramate-L-alanine ligase activity"/>
    <property type="evidence" value="ECO:0007669"/>
    <property type="project" value="UniProtKB-UniRule"/>
</dbReference>
<proteinExistence type="inferred from homology"/>
<name>A0A6V8LRE9_9BACT</name>
<comment type="catalytic activity">
    <reaction evidence="13 14">
        <text>UDP-N-acetyl-alpha-D-muramate + L-alanine + ATP = UDP-N-acetyl-alpha-D-muramoyl-L-alanine + ADP + phosphate + H(+)</text>
        <dbReference type="Rhea" id="RHEA:23372"/>
        <dbReference type="ChEBI" id="CHEBI:15378"/>
        <dbReference type="ChEBI" id="CHEBI:30616"/>
        <dbReference type="ChEBI" id="CHEBI:43474"/>
        <dbReference type="ChEBI" id="CHEBI:57972"/>
        <dbReference type="ChEBI" id="CHEBI:70757"/>
        <dbReference type="ChEBI" id="CHEBI:83898"/>
        <dbReference type="ChEBI" id="CHEBI:456216"/>
        <dbReference type="EC" id="6.3.2.8"/>
    </reaction>
</comment>
<feature type="domain" description="Mur ligase C-terminal" evidence="16">
    <location>
        <begin position="330"/>
        <end position="461"/>
    </location>
</feature>
<dbReference type="InterPro" id="IPR005758">
    <property type="entry name" value="UDP-N-AcMur_Ala_ligase_MurC"/>
</dbReference>
<evidence type="ECO:0000256" key="10">
    <source>
        <dbReference type="ARBA" id="ARBA00022984"/>
    </source>
</evidence>
<dbReference type="InterPro" id="IPR050061">
    <property type="entry name" value="MurCDEF_pg_biosynth"/>
</dbReference>
<evidence type="ECO:0000256" key="11">
    <source>
        <dbReference type="ARBA" id="ARBA00023306"/>
    </source>
</evidence>
<dbReference type="PANTHER" id="PTHR43445">
    <property type="entry name" value="UDP-N-ACETYLMURAMATE--L-ALANINE LIGASE-RELATED"/>
    <property type="match status" value="1"/>
</dbReference>
<dbReference type="Pfam" id="PF01225">
    <property type="entry name" value="Mur_ligase"/>
    <property type="match status" value="1"/>
</dbReference>
<accession>A0A6V8LRE9</accession>
<dbReference type="GO" id="GO:0008360">
    <property type="term" value="P:regulation of cell shape"/>
    <property type="evidence" value="ECO:0007669"/>
    <property type="project" value="UniProtKB-KW"/>
</dbReference>
<dbReference type="EMBL" id="BLTE01000005">
    <property type="protein sequence ID" value="GFK93550.1"/>
    <property type="molecule type" value="Genomic_DNA"/>
</dbReference>
<dbReference type="EC" id="6.3.2.8" evidence="3 14"/>
<evidence type="ECO:0000256" key="1">
    <source>
        <dbReference type="ARBA" id="ARBA00004496"/>
    </source>
</evidence>
<dbReference type="Gene3D" id="3.40.50.720">
    <property type="entry name" value="NAD(P)-binding Rossmann-like Domain"/>
    <property type="match status" value="1"/>
</dbReference>
<dbReference type="Proteomes" id="UP000494245">
    <property type="component" value="Unassembled WGS sequence"/>
</dbReference>